<dbReference type="EMBL" id="PDND01000256">
    <property type="protein sequence ID" value="PGH29288.1"/>
    <property type="molecule type" value="Genomic_DNA"/>
</dbReference>
<accession>A0A2B7Z816</accession>
<protein>
    <submittedName>
        <fullName evidence="1">Uncharacterized protein</fullName>
    </submittedName>
</protein>
<gene>
    <name evidence="1" type="ORF">GX50_07965</name>
</gene>
<evidence type="ECO:0000313" key="1">
    <source>
        <dbReference type="EMBL" id="PGH29288.1"/>
    </source>
</evidence>
<organism evidence="1 2">
    <name type="scientific">[Emmonsia] crescens</name>
    <dbReference type="NCBI Taxonomy" id="73230"/>
    <lineage>
        <taxon>Eukaryota</taxon>
        <taxon>Fungi</taxon>
        <taxon>Dikarya</taxon>
        <taxon>Ascomycota</taxon>
        <taxon>Pezizomycotina</taxon>
        <taxon>Eurotiomycetes</taxon>
        <taxon>Eurotiomycetidae</taxon>
        <taxon>Onygenales</taxon>
        <taxon>Ajellomycetaceae</taxon>
        <taxon>Emergomyces</taxon>
    </lineage>
</organism>
<evidence type="ECO:0000313" key="2">
    <source>
        <dbReference type="Proteomes" id="UP000226031"/>
    </source>
</evidence>
<keyword evidence="2" id="KW-1185">Reference proteome</keyword>
<reference evidence="1 2" key="1">
    <citation type="submission" date="2017-10" db="EMBL/GenBank/DDBJ databases">
        <title>Comparative genomics in systemic dimorphic fungi from Ajellomycetaceae.</title>
        <authorList>
            <person name="Munoz J.F."/>
            <person name="Mcewen J.G."/>
            <person name="Clay O.K."/>
            <person name="Cuomo C.A."/>
        </authorList>
    </citation>
    <scope>NUCLEOTIDE SEQUENCE [LARGE SCALE GENOMIC DNA]</scope>
    <source>
        <strain evidence="1 2">UAMH4076</strain>
    </source>
</reference>
<dbReference type="VEuPathDB" id="FungiDB:EMCG_05698"/>
<dbReference type="AlphaFoldDB" id="A0A2B7Z816"/>
<proteinExistence type="predicted"/>
<sequence>MLPIRQSISPLKRPLRPRNTRQTFRTLIGPHHGYGNNYEKELLAQLKDIPRDASTLLIEESSPSEAEWSLLGNLFNNVMDLEVEPGWEGVLNDRGIPQHWPLKWLLFSGACGEVFQTHFVLERRVNHLILLLNSSLTFEGPTSKEICDEHDKAIARGDAEYFIMNSGRAEE</sequence>
<name>A0A2B7Z816_9EURO</name>
<comment type="caution">
    <text evidence="1">The sequence shown here is derived from an EMBL/GenBank/DDBJ whole genome shotgun (WGS) entry which is preliminary data.</text>
</comment>
<dbReference type="Proteomes" id="UP000226031">
    <property type="component" value="Unassembled WGS sequence"/>
</dbReference>